<dbReference type="Proteomes" id="UP000030665">
    <property type="component" value="Unassembled WGS sequence"/>
</dbReference>
<gene>
    <name evidence="3" type="ORF">TTRE_0000853301</name>
</gene>
<dbReference type="AlphaFoldDB" id="A0A077ZKI1"/>
<keyword evidence="4" id="KW-1185">Reference proteome</keyword>
<dbReference type="Pfam" id="PF01610">
    <property type="entry name" value="DDE_Tnp_ISL3"/>
    <property type="match status" value="1"/>
</dbReference>
<dbReference type="Pfam" id="PF14690">
    <property type="entry name" value="Zn_ribbon_ISL3"/>
    <property type="match status" value="1"/>
</dbReference>
<protein>
    <submittedName>
        <fullName evidence="3">Transposase family protein</fullName>
    </submittedName>
</protein>
<dbReference type="PANTHER" id="PTHR33498:SF1">
    <property type="entry name" value="TRANSPOSASE FOR INSERTION SEQUENCE ELEMENT IS1557"/>
    <property type="match status" value="1"/>
</dbReference>
<dbReference type="PANTHER" id="PTHR33498">
    <property type="entry name" value="TRANSPOSASE FOR INSERTION SEQUENCE ELEMENT IS1557"/>
    <property type="match status" value="1"/>
</dbReference>
<dbReference type="InterPro" id="IPR002560">
    <property type="entry name" value="Transposase_DDE"/>
</dbReference>
<evidence type="ECO:0000259" key="2">
    <source>
        <dbReference type="Pfam" id="PF14690"/>
    </source>
</evidence>
<dbReference type="OrthoDB" id="10682197at2759"/>
<dbReference type="NCBIfam" id="NF033550">
    <property type="entry name" value="transpos_ISL3"/>
    <property type="match status" value="1"/>
</dbReference>
<reference evidence="3" key="2">
    <citation type="submission" date="2014-03" db="EMBL/GenBank/DDBJ databases">
        <title>The whipworm genome and dual-species transcriptomics of an intimate host-pathogen interaction.</title>
        <authorList>
            <person name="Foth B.J."/>
            <person name="Tsai I.J."/>
            <person name="Reid A.J."/>
            <person name="Bancroft A.J."/>
            <person name="Nichol S."/>
            <person name="Tracey A."/>
            <person name="Holroyd N."/>
            <person name="Cotton J.A."/>
            <person name="Stanley E.J."/>
            <person name="Zarowiecki M."/>
            <person name="Liu J.Z."/>
            <person name="Huckvale T."/>
            <person name="Cooper P.J."/>
            <person name="Grencis R.K."/>
            <person name="Berriman M."/>
        </authorList>
    </citation>
    <scope>NUCLEOTIDE SEQUENCE [LARGE SCALE GENOMIC DNA]</scope>
</reference>
<feature type="domain" description="Transposase IS204/IS1001/IS1096/IS1165 DDE" evidence="1">
    <location>
        <begin position="174"/>
        <end position="428"/>
    </location>
</feature>
<sequence>MSSIKNIKYKDNCLDKTIKQILNIHDSNITFPKDAVSKEKVHDRMATVFTGRLSYPSPRCECCGYDSVIHHGYKDSWIQLLPYQEVSTYLHLYKQRFYCKQCHHTFSAKTYYVAENCYLSQALKFAIAVDLKKKISMKDIAQRYLVSAKTVERVLDSFFEEPRLKPNYLPKHLLIDEFKGTKDCQGAMCFILSDADTGKIFDILEDRRSFKLIAYFMRFTYHARKHVSHVVMDMNAGYDSVTKVVFPNARISIDRFHVIQQLNRAFNKQRIKTMNHLKKSDPQAMKKYRKLKKYWRTILKKNRKINYSSLKQYPLFQRKYLTESEVLDYLLLIDEHLRTSYDVYQNLLDAFDAKDYTDFYERIDHLPPMLDPAFKKAILYLNKHKQAIINALKYPYSNGKLEGKNNLIKVIKRVAFGFRTFRHLRMRILIQQNLCDII</sequence>
<dbReference type="InterPro" id="IPR047951">
    <property type="entry name" value="Transpos_ISL3"/>
</dbReference>
<dbReference type="EMBL" id="HG806933">
    <property type="protein sequence ID" value="CDW60173.1"/>
    <property type="molecule type" value="Genomic_DNA"/>
</dbReference>
<dbReference type="InterPro" id="IPR029261">
    <property type="entry name" value="Transposase_Znf"/>
</dbReference>
<proteinExistence type="predicted"/>
<feature type="domain" description="Transposase IS204/IS1001/IS1096/IS1165 zinc-finger" evidence="2">
    <location>
        <begin position="57"/>
        <end position="102"/>
    </location>
</feature>
<organism evidence="3 4">
    <name type="scientific">Trichuris trichiura</name>
    <name type="common">Whipworm</name>
    <name type="synonym">Trichocephalus trichiurus</name>
    <dbReference type="NCBI Taxonomy" id="36087"/>
    <lineage>
        <taxon>Eukaryota</taxon>
        <taxon>Metazoa</taxon>
        <taxon>Ecdysozoa</taxon>
        <taxon>Nematoda</taxon>
        <taxon>Enoplea</taxon>
        <taxon>Dorylaimia</taxon>
        <taxon>Trichinellida</taxon>
        <taxon>Trichuridae</taxon>
        <taxon>Trichuris</taxon>
    </lineage>
</organism>
<evidence type="ECO:0000313" key="3">
    <source>
        <dbReference type="EMBL" id="CDW60173.1"/>
    </source>
</evidence>
<evidence type="ECO:0000259" key="1">
    <source>
        <dbReference type="Pfam" id="PF01610"/>
    </source>
</evidence>
<accession>A0A077ZKI1</accession>
<evidence type="ECO:0000313" key="4">
    <source>
        <dbReference type="Proteomes" id="UP000030665"/>
    </source>
</evidence>
<name>A0A077ZKI1_TRITR</name>
<reference evidence="3" key="1">
    <citation type="submission" date="2014-01" db="EMBL/GenBank/DDBJ databases">
        <authorList>
            <person name="Aslett M."/>
        </authorList>
    </citation>
    <scope>NUCLEOTIDE SEQUENCE</scope>
</reference>